<evidence type="ECO:0000313" key="3">
    <source>
        <dbReference type="Proteomes" id="UP000677228"/>
    </source>
</evidence>
<name>A0A8S2FNT5_9BILA</name>
<reference evidence="1" key="1">
    <citation type="submission" date="2021-02" db="EMBL/GenBank/DDBJ databases">
        <authorList>
            <person name="Nowell W R."/>
        </authorList>
    </citation>
    <scope>NUCLEOTIDE SEQUENCE</scope>
</reference>
<evidence type="ECO:0000313" key="1">
    <source>
        <dbReference type="EMBL" id="CAF1520733.1"/>
    </source>
</evidence>
<comment type="caution">
    <text evidence="1">The sequence shown here is derived from an EMBL/GenBank/DDBJ whole genome shotgun (WGS) entry which is preliminary data.</text>
</comment>
<gene>
    <name evidence="1" type="ORF">OVA965_LOCUS37774</name>
    <name evidence="2" type="ORF">TMI583_LOCUS38888</name>
</gene>
<protein>
    <submittedName>
        <fullName evidence="1">Uncharacterized protein</fullName>
    </submittedName>
</protein>
<dbReference type="Proteomes" id="UP000682733">
    <property type="component" value="Unassembled WGS sequence"/>
</dbReference>
<dbReference type="EMBL" id="CAJNOK010036258">
    <property type="protein sequence ID" value="CAF1520733.1"/>
    <property type="molecule type" value="Genomic_DNA"/>
</dbReference>
<accession>A0A8S2FNT5</accession>
<dbReference type="AlphaFoldDB" id="A0A8S2FNT5"/>
<dbReference type="EMBL" id="CAJOBA010058390">
    <property type="protein sequence ID" value="CAF4307600.1"/>
    <property type="molecule type" value="Genomic_DNA"/>
</dbReference>
<organism evidence="1 3">
    <name type="scientific">Didymodactylos carnosus</name>
    <dbReference type="NCBI Taxonomy" id="1234261"/>
    <lineage>
        <taxon>Eukaryota</taxon>
        <taxon>Metazoa</taxon>
        <taxon>Spiralia</taxon>
        <taxon>Gnathifera</taxon>
        <taxon>Rotifera</taxon>
        <taxon>Eurotatoria</taxon>
        <taxon>Bdelloidea</taxon>
        <taxon>Philodinida</taxon>
        <taxon>Philodinidae</taxon>
        <taxon>Didymodactylos</taxon>
    </lineage>
</organism>
<evidence type="ECO:0000313" key="2">
    <source>
        <dbReference type="EMBL" id="CAF4307600.1"/>
    </source>
</evidence>
<sequence length="131" mass="15590">MLYMWKFWACSMRLSFKHLRRFQDGFTSEQQIFPSCVSVIKVSKYGGQWNGTEVPFEEQQDEHHFPVRIIKSTTIPPHTEKLIEVTVPVRELHMMIFTPSQHFQQLRWLMVPHAVVKINNYSTYISLIHIV</sequence>
<dbReference type="Proteomes" id="UP000677228">
    <property type="component" value="Unassembled WGS sequence"/>
</dbReference>
<proteinExistence type="predicted"/>